<accession>A0A367EJV7</accession>
<evidence type="ECO:0000313" key="2">
    <source>
        <dbReference type="EMBL" id="RCG17992.1"/>
    </source>
</evidence>
<dbReference type="EMBL" id="QOIM01000034">
    <property type="protein sequence ID" value="RCG17992.1"/>
    <property type="molecule type" value="Genomic_DNA"/>
</dbReference>
<dbReference type="InterPro" id="IPR015943">
    <property type="entry name" value="WD40/YVTN_repeat-like_dom_sf"/>
</dbReference>
<evidence type="ECO:0000259" key="1">
    <source>
        <dbReference type="Pfam" id="PF21959"/>
    </source>
</evidence>
<protein>
    <recommendedName>
        <fullName evidence="1">DUF6923 domain-containing protein</fullName>
    </recommendedName>
</protein>
<reference evidence="2 3" key="1">
    <citation type="submission" date="2018-06" db="EMBL/GenBank/DDBJ databases">
        <title>Streptomyces reniochalinae sp. nov. and Streptomyces diacarnus sp. nov. from marine sponges.</title>
        <authorList>
            <person name="Li L."/>
        </authorList>
    </citation>
    <scope>NUCLEOTIDE SEQUENCE [LARGE SCALE GENOMIC DNA]</scope>
    <source>
        <strain evidence="2 3">LHW50302</strain>
    </source>
</reference>
<dbReference type="Pfam" id="PF21959">
    <property type="entry name" value="DUF6923"/>
    <property type="match status" value="1"/>
</dbReference>
<gene>
    <name evidence="2" type="ORF">DQ392_15000</name>
</gene>
<dbReference type="InterPro" id="IPR054215">
    <property type="entry name" value="DUF6923"/>
</dbReference>
<dbReference type="AlphaFoldDB" id="A0A367EJV7"/>
<comment type="caution">
    <text evidence="2">The sequence shown here is derived from an EMBL/GenBank/DDBJ whole genome shotgun (WGS) entry which is preliminary data.</text>
</comment>
<name>A0A367EJV7_9ACTN</name>
<sequence>MSTPRYNRFTYLAIGEGPTSLYAFDAFTGDVNKTKVPDYADGYDALGYSWPKGRLYAMSRKSSNTLVVIDPVAGTLTTQQVSQLSANHWVLGAITPDGDKLVISGDGHASGAVLDLTADPVTALAQKPPGYGGWYDWAYHPVDERLYAVDGDTGALMYADPTKDPQKVVLKTEAFPKAKGPGRASYSAVFFEENGWFYAFDNAGNVYKLDLSSSTKADPIPPSAIGTAVTVGRGPINVNDLNVRDAGGDVKKMVNPPSYEALVVNQVLRSPNPWEEQLNGKPMLVYSFRVNITAKLKHTGEDVDVRKWRIFFDDVPGSEPKTTAATVTKNKEQGLWVLDTPGENHLITKGQTLPVDLLLYVPKETPLPKPYALGNLGARRLA</sequence>
<keyword evidence="3" id="KW-1185">Reference proteome</keyword>
<evidence type="ECO:0000313" key="3">
    <source>
        <dbReference type="Proteomes" id="UP000253507"/>
    </source>
</evidence>
<dbReference type="OrthoDB" id="3976071at2"/>
<dbReference type="RefSeq" id="WP_114016107.1">
    <property type="nucleotide sequence ID" value="NZ_QOIM01000034.1"/>
</dbReference>
<dbReference type="Gene3D" id="2.130.10.10">
    <property type="entry name" value="YVTN repeat-like/Quinoprotein amine dehydrogenase"/>
    <property type="match status" value="1"/>
</dbReference>
<feature type="domain" description="DUF6923" evidence="1">
    <location>
        <begin position="16"/>
        <end position="219"/>
    </location>
</feature>
<dbReference type="SUPFAM" id="SSF101898">
    <property type="entry name" value="NHL repeat"/>
    <property type="match status" value="1"/>
</dbReference>
<dbReference type="Proteomes" id="UP000253507">
    <property type="component" value="Unassembled WGS sequence"/>
</dbReference>
<proteinExistence type="predicted"/>
<organism evidence="2 3">
    <name type="scientific">Streptomyces reniochalinae</name>
    <dbReference type="NCBI Taxonomy" id="2250578"/>
    <lineage>
        <taxon>Bacteria</taxon>
        <taxon>Bacillati</taxon>
        <taxon>Actinomycetota</taxon>
        <taxon>Actinomycetes</taxon>
        <taxon>Kitasatosporales</taxon>
        <taxon>Streptomycetaceae</taxon>
        <taxon>Streptomyces</taxon>
    </lineage>
</organism>